<organism evidence="1 2">
    <name type="scientific">Pleurodeles waltl</name>
    <name type="common">Iberian ribbed newt</name>
    <dbReference type="NCBI Taxonomy" id="8319"/>
    <lineage>
        <taxon>Eukaryota</taxon>
        <taxon>Metazoa</taxon>
        <taxon>Chordata</taxon>
        <taxon>Craniata</taxon>
        <taxon>Vertebrata</taxon>
        <taxon>Euteleostomi</taxon>
        <taxon>Amphibia</taxon>
        <taxon>Batrachia</taxon>
        <taxon>Caudata</taxon>
        <taxon>Salamandroidea</taxon>
        <taxon>Salamandridae</taxon>
        <taxon>Pleurodelinae</taxon>
        <taxon>Pleurodeles</taxon>
    </lineage>
</organism>
<accession>A0AAV7PL83</accession>
<reference evidence="1" key="1">
    <citation type="journal article" date="2022" name="bioRxiv">
        <title>Sequencing and chromosome-scale assembly of the giantPleurodeles waltlgenome.</title>
        <authorList>
            <person name="Brown T."/>
            <person name="Elewa A."/>
            <person name="Iarovenko S."/>
            <person name="Subramanian E."/>
            <person name="Araus A.J."/>
            <person name="Petzold A."/>
            <person name="Susuki M."/>
            <person name="Suzuki K.-i.T."/>
            <person name="Hayashi T."/>
            <person name="Toyoda A."/>
            <person name="Oliveira C."/>
            <person name="Osipova E."/>
            <person name="Leigh N.D."/>
            <person name="Simon A."/>
            <person name="Yun M.H."/>
        </authorList>
    </citation>
    <scope>NUCLEOTIDE SEQUENCE</scope>
    <source>
        <strain evidence="1">20211129_DDA</strain>
        <tissue evidence="1">Liver</tissue>
    </source>
</reference>
<dbReference type="AlphaFoldDB" id="A0AAV7PL83"/>
<evidence type="ECO:0000313" key="1">
    <source>
        <dbReference type="EMBL" id="KAJ1128926.1"/>
    </source>
</evidence>
<dbReference type="EMBL" id="JANPWB010000011">
    <property type="protein sequence ID" value="KAJ1128926.1"/>
    <property type="molecule type" value="Genomic_DNA"/>
</dbReference>
<protein>
    <submittedName>
        <fullName evidence="1">Uncharacterized protein</fullName>
    </submittedName>
</protein>
<evidence type="ECO:0000313" key="2">
    <source>
        <dbReference type="Proteomes" id="UP001066276"/>
    </source>
</evidence>
<gene>
    <name evidence="1" type="ORF">NDU88_007298</name>
</gene>
<name>A0AAV7PL83_PLEWA</name>
<sequence>MSKQVCRKDLKRPSRRLHQHSSDAYTGSQHPRVDIAVQFAILKDEDFLPIVVQLFLLGIVRALHCVNSLSQLCNISPKLLDFSVNFLPECRAWACTLPRARVQGEVRSFDDIPISFWVLAVASCRGCDVSRAASEGLYGRFVVHAPLSWCGAALLVRPPCVSGGGAGCGHWWLITHRRRLGLESVGPPHRGWLQMKSLAASGIGVGGTALRPVVSVALVQQSVAAREVSRSDFLLFLPCQSLCPTNSGLLLGVQWVLPLPGW</sequence>
<comment type="caution">
    <text evidence="1">The sequence shown here is derived from an EMBL/GenBank/DDBJ whole genome shotgun (WGS) entry which is preliminary data.</text>
</comment>
<proteinExistence type="predicted"/>
<keyword evidence="2" id="KW-1185">Reference proteome</keyword>
<dbReference type="Proteomes" id="UP001066276">
    <property type="component" value="Chromosome 7"/>
</dbReference>